<feature type="transmembrane region" description="Helical" evidence="5">
    <location>
        <begin position="170"/>
        <end position="190"/>
    </location>
</feature>
<evidence type="ECO:0000313" key="7">
    <source>
        <dbReference type="EMBL" id="RTI53284.1"/>
    </source>
</evidence>
<feature type="transmembrane region" description="Helical" evidence="5">
    <location>
        <begin position="37"/>
        <end position="57"/>
    </location>
</feature>
<keyword evidence="2 5" id="KW-0812">Transmembrane</keyword>
<organism evidence="7 8">
    <name type="scientific">Thermus scotoductus</name>
    <dbReference type="NCBI Taxonomy" id="37636"/>
    <lineage>
        <taxon>Bacteria</taxon>
        <taxon>Thermotogati</taxon>
        <taxon>Deinococcota</taxon>
        <taxon>Deinococci</taxon>
        <taxon>Thermales</taxon>
        <taxon>Thermaceae</taxon>
        <taxon>Thermus</taxon>
    </lineage>
</organism>
<comment type="caution">
    <text evidence="7">The sequence shown here is derived from an EMBL/GenBank/DDBJ whole genome shotgun (WGS) entry which is preliminary data.</text>
</comment>
<dbReference type="PANTHER" id="PTHR37422:SF13">
    <property type="entry name" value="LIPOPOLYSACCHARIDE BIOSYNTHESIS PROTEIN PA4999-RELATED"/>
    <property type="match status" value="1"/>
</dbReference>
<dbReference type="PANTHER" id="PTHR37422">
    <property type="entry name" value="TEICHURONIC ACID BIOSYNTHESIS PROTEIN TUAE"/>
    <property type="match status" value="1"/>
</dbReference>
<feature type="transmembrane region" description="Helical" evidence="5">
    <location>
        <begin position="143"/>
        <end position="164"/>
    </location>
</feature>
<evidence type="ECO:0000256" key="3">
    <source>
        <dbReference type="ARBA" id="ARBA00022989"/>
    </source>
</evidence>
<evidence type="ECO:0000259" key="6">
    <source>
        <dbReference type="Pfam" id="PF04932"/>
    </source>
</evidence>
<protein>
    <recommendedName>
        <fullName evidence="6">O-antigen ligase-related domain-containing protein</fullName>
    </recommendedName>
</protein>
<reference evidence="7 8" key="1">
    <citation type="journal article" date="2019" name="Extremophiles">
        <title>Biogeography of thermophiles and predominance of Thermus scotoductus in domestic water heaters.</title>
        <authorList>
            <person name="Wilpiszeski R.L."/>
            <person name="Zhang Z."/>
            <person name="House C.H."/>
        </authorList>
    </citation>
    <scope>NUCLEOTIDE SEQUENCE [LARGE SCALE GENOMIC DNA]</scope>
    <source>
        <strain evidence="7 8">1_S1</strain>
    </source>
</reference>
<dbReference type="Proteomes" id="UP000287467">
    <property type="component" value="Unassembled WGS sequence"/>
</dbReference>
<dbReference type="InterPro" id="IPR007016">
    <property type="entry name" value="O-antigen_ligase-rel_domated"/>
</dbReference>
<dbReference type="Pfam" id="PF04932">
    <property type="entry name" value="Wzy_C"/>
    <property type="match status" value="1"/>
</dbReference>
<evidence type="ECO:0000313" key="8">
    <source>
        <dbReference type="Proteomes" id="UP000287467"/>
    </source>
</evidence>
<comment type="subcellular location">
    <subcellularLocation>
        <location evidence="1">Membrane</location>
        <topology evidence="1">Multi-pass membrane protein</topology>
    </subcellularLocation>
</comment>
<evidence type="ECO:0000256" key="5">
    <source>
        <dbReference type="SAM" id="Phobius"/>
    </source>
</evidence>
<dbReference type="EMBL" id="PEMW01000278">
    <property type="protein sequence ID" value="RTI53284.1"/>
    <property type="molecule type" value="Genomic_DNA"/>
</dbReference>
<evidence type="ECO:0000256" key="4">
    <source>
        <dbReference type="ARBA" id="ARBA00023136"/>
    </source>
</evidence>
<keyword evidence="3 5" id="KW-1133">Transmembrane helix</keyword>
<gene>
    <name evidence="7" type="ORF">CSW14_08480</name>
</gene>
<dbReference type="AlphaFoldDB" id="A0A430VLC0"/>
<feature type="domain" description="O-antigen ligase-related" evidence="6">
    <location>
        <begin position="3"/>
        <end position="149"/>
    </location>
</feature>
<dbReference type="InterPro" id="IPR051533">
    <property type="entry name" value="WaaL-like"/>
</dbReference>
<evidence type="ECO:0000256" key="2">
    <source>
        <dbReference type="ARBA" id="ARBA00022692"/>
    </source>
</evidence>
<sequence length="214" mass="23249">MVAVVGVLLSLSRTGIINLLAITLPSLLLVRQGAKSAIRLTALIGVVLVAITAFSDFRERVIQRYSTLQSLQKEETWSGRIDIWQAAMRVFAERPFTGVGVGNFAFISPYYSTYAALISAQREDGGGGVAHNMFLSVMAETGVIGLIFFSTLLLSAYALAWRLIKGGENLAYGLLIGLLAYTVAGLALTWEYVKIPYLLYGSLLALRTRDGRHG</sequence>
<keyword evidence="4 5" id="KW-0472">Membrane</keyword>
<dbReference type="GO" id="GO:0016020">
    <property type="term" value="C:membrane"/>
    <property type="evidence" value="ECO:0007669"/>
    <property type="project" value="UniProtKB-SubCell"/>
</dbReference>
<name>A0A430VLC0_THESC</name>
<accession>A0A430VLC0</accession>
<proteinExistence type="predicted"/>
<evidence type="ECO:0000256" key="1">
    <source>
        <dbReference type="ARBA" id="ARBA00004141"/>
    </source>
</evidence>